<protein>
    <submittedName>
        <fullName evidence="2">Uncharacterized protein</fullName>
    </submittedName>
</protein>
<feature type="transmembrane region" description="Helical" evidence="1">
    <location>
        <begin position="203"/>
        <end position="224"/>
    </location>
</feature>
<organism evidence="2">
    <name type="scientific">Fervidobacterium pennivorans</name>
    <dbReference type="NCBI Taxonomy" id="93466"/>
    <lineage>
        <taxon>Bacteria</taxon>
        <taxon>Thermotogati</taxon>
        <taxon>Thermotogota</taxon>
        <taxon>Thermotogae</taxon>
        <taxon>Thermotogales</taxon>
        <taxon>Fervidobacteriaceae</taxon>
        <taxon>Fervidobacterium</taxon>
    </lineage>
</organism>
<comment type="caution">
    <text evidence="2">The sequence shown here is derived from an EMBL/GenBank/DDBJ whole genome shotgun (WGS) entry which is preliminary data.</text>
</comment>
<accession>A0A7V4KFM6</accession>
<keyword evidence="1" id="KW-0812">Transmembrane</keyword>
<proteinExistence type="predicted"/>
<sequence length="225" mass="25098">MVHMKKHISFLISIVFSILIFSHALVVSNMSGANISNAIPINNIQISQVLYKVLEKDGSFVWLTFQGKKGESLYFQVGTPKTDKYKELKPAVAVIGPGLPKTNNLPFEIPDGMGALLFESIDLPQAFYEPVTDTNSWIHITKTITLPETGKYYLVGYFAPNGQAGNLFIAVGKTERFTWQDIVNVFRNLPEIRAFYGLSGLPGWMNVVIGLSLIGLLALFVYFFR</sequence>
<keyword evidence="1" id="KW-1133">Transmembrane helix</keyword>
<evidence type="ECO:0000256" key="1">
    <source>
        <dbReference type="SAM" id="Phobius"/>
    </source>
</evidence>
<name>A0A7V4KFM6_FERPE</name>
<dbReference type="EMBL" id="DSZZ01000525">
    <property type="protein sequence ID" value="HGU54094.1"/>
    <property type="molecule type" value="Genomic_DNA"/>
</dbReference>
<gene>
    <name evidence="2" type="ORF">ENT78_11335</name>
</gene>
<reference evidence="2" key="1">
    <citation type="journal article" date="2020" name="mSystems">
        <title>Genome- and Community-Level Interaction Insights into Carbon Utilization and Element Cycling Functions of Hydrothermarchaeota in Hydrothermal Sediment.</title>
        <authorList>
            <person name="Zhou Z."/>
            <person name="Liu Y."/>
            <person name="Xu W."/>
            <person name="Pan J."/>
            <person name="Luo Z.H."/>
            <person name="Li M."/>
        </authorList>
    </citation>
    <scope>NUCLEOTIDE SEQUENCE [LARGE SCALE GENOMIC DNA]</scope>
    <source>
        <strain evidence="2">SpSt-61</strain>
    </source>
</reference>
<keyword evidence="1" id="KW-0472">Membrane</keyword>
<dbReference type="AlphaFoldDB" id="A0A7V4KFM6"/>
<evidence type="ECO:0000313" key="2">
    <source>
        <dbReference type="EMBL" id="HGU54094.1"/>
    </source>
</evidence>